<protein>
    <recommendedName>
        <fullName evidence="2">Ketosynthase family 3 (KS3) domain-containing protein</fullName>
    </recommendedName>
</protein>
<evidence type="ECO:0000313" key="5">
    <source>
        <dbReference type="Proteomes" id="UP000663854"/>
    </source>
</evidence>
<evidence type="ECO:0000313" key="4">
    <source>
        <dbReference type="EMBL" id="CAF1383882.1"/>
    </source>
</evidence>
<dbReference type="AlphaFoldDB" id="A0A814SHM9"/>
<dbReference type="GO" id="GO:0016746">
    <property type="term" value="F:acyltransferase activity"/>
    <property type="evidence" value="ECO:0007669"/>
    <property type="project" value="InterPro"/>
</dbReference>
<proteinExistence type="predicted"/>
<reference evidence="3" key="1">
    <citation type="submission" date="2021-02" db="EMBL/GenBank/DDBJ databases">
        <authorList>
            <person name="Nowell W R."/>
        </authorList>
    </citation>
    <scope>NUCLEOTIDE SEQUENCE</scope>
</reference>
<keyword evidence="6" id="KW-1185">Reference proteome</keyword>
<dbReference type="PROSITE" id="PS52004">
    <property type="entry name" value="KS3_2"/>
    <property type="match status" value="1"/>
</dbReference>
<dbReference type="SMART" id="SM00825">
    <property type="entry name" value="PKS_KS"/>
    <property type="match status" value="1"/>
</dbReference>
<dbReference type="InterPro" id="IPR016036">
    <property type="entry name" value="Malonyl_transacylase_ACP-bd"/>
</dbReference>
<dbReference type="InterPro" id="IPR020841">
    <property type="entry name" value="PKS_Beta-ketoAc_synthase_dom"/>
</dbReference>
<dbReference type="PANTHER" id="PTHR45681">
    <property type="entry name" value="POLYKETIDE SYNTHASE 44-RELATED"/>
    <property type="match status" value="1"/>
</dbReference>
<dbReference type="SUPFAM" id="SSF55048">
    <property type="entry name" value="Probable ACP-binding domain of malonyl-CoA ACP transacylase"/>
    <property type="match status" value="1"/>
</dbReference>
<dbReference type="Pfam" id="PF00698">
    <property type="entry name" value="Acyl_transf_1"/>
    <property type="match status" value="1"/>
</dbReference>
<keyword evidence="1" id="KW-0808">Transferase</keyword>
<feature type="domain" description="Ketosynthase family 3 (KS3)" evidence="2">
    <location>
        <begin position="1"/>
        <end position="268"/>
    </location>
</feature>
<name>A0A814SHM9_9BILA</name>
<dbReference type="PANTHER" id="PTHR45681:SF6">
    <property type="entry name" value="POLYKETIDE SYNTHASE 37"/>
    <property type="match status" value="1"/>
</dbReference>
<accession>A0A814SHM9</accession>
<dbReference type="Proteomes" id="UP000663854">
    <property type="component" value="Unassembled WGS sequence"/>
</dbReference>
<dbReference type="Pfam" id="PF02801">
    <property type="entry name" value="Ketoacyl-synt_C"/>
    <property type="match status" value="1"/>
</dbReference>
<evidence type="ECO:0000259" key="2">
    <source>
        <dbReference type="PROSITE" id="PS52004"/>
    </source>
</evidence>
<comment type="caution">
    <text evidence="3">The sequence shown here is derived from an EMBL/GenBank/DDBJ whole genome shotgun (WGS) entry which is preliminary data.</text>
</comment>
<dbReference type="Gene3D" id="3.40.366.10">
    <property type="entry name" value="Malonyl-Coenzyme A Acyl Carrier Protein, domain 2"/>
    <property type="match status" value="1"/>
</dbReference>
<sequence length="535" mass="60860">MDCIALIGIACELPNDIHSPHALWDFITNNIHLQSEIRTEQTDYQSTPIPLLDTNPSLNSKPIERSYLLKKEILNGFDPEFFGECVVLILLKRLSDAIRDCDQIYCVIRDVLSHRDNDIDMKNCSSLFSNAPLQLLNEIYNVRNQTDLSQVFYIEEHGIITTDDNLLEENTIGEFFHRGEAEQPLLLGTVKSKIGDTDGAAGIVALIKVALSIKHRMIPPQMTFGNFNPKIKFKEYNLQIVENLTIFPLNQPIIIGINCKNSHAIVEEWINSHYSCSDKPMLYQCSEETIADVVQQQQHYVAVISGPQWWKMGRELYNSEPVFRQWINKISTELETLTNEWSLIRELIDMSDEKSSHINETNIAQPAIFAVQVALTALWLSWGIYPRVIVGHSVGEVAAAYVGGRLILTEACKVIYHYSRLQHRNTRQGGRMLAVIGLEETEARSLLQGVENRVSFAAINSPTSVTYSGYSTELEQLYQSLAKTKPNVFKTWIRLENALHSPLMDNFNIYQDLLKSLSDINGDYSTIQENDMFDK</sequence>
<dbReference type="GO" id="GO:0006633">
    <property type="term" value="P:fatty acid biosynthetic process"/>
    <property type="evidence" value="ECO:0007669"/>
    <property type="project" value="UniProtKB-UniPathway"/>
</dbReference>
<dbReference type="Proteomes" id="UP000663870">
    <property type="component" value="Unassembled WGS sequence"/>
</dbReference>
<dbReference type="InterPro" id="IPR050444">
    <property type="entry name" value="Polyketide_Synthase"/>
</dbReference>
<organism evidence="3 5">
    <name type="scientific">Rotaria sordida</name>
    <dbReference type="NCBI Taxonomy" id="392033"/>
    <lineage>
        <taxon>Eukaryota</taxon>
        <taxon>Metazoa</taxon>
        <taxon>Spiralia</taxon>
        <taxon>Gnathifera</taxon>
        <taxon>Rotifera</taxon>
        <taxon>Eurotatoria</taxon>
        <taxon>Bdelloidea</taxon>
        <taxon>Philodinida</taxon>
        <taxon>Philodinidae</taxon>
        <taxon>Rotaria</taxon>
    </lineage>
</organism>
<dbReference type="InterPro" id="IPR014043">
    <property type="entry name" value="Acyl_transferase_dom"/>
</dbReference>
<evidence type="ECO:0000256" key="1">
    <source>
        <dbReference type="ARBA" id="ARBA00022679"/>
    </source>
</evidence>
<dbReference type="InterPro" id="IPR014031">
    <property type="entry name" value="Ketoacyl_synth_C"/>
</dbReference>
<dbReference type="SUPFAM" id="SSF53901">
    <property type="entry name" value="Thiolase-like"/>
    <property type="match status" value="1"/>
</dbReference>
<gene>
    <name evidence="4" type="ORF">JXQ802_LOCUS33830</name>
    <name evidence="3" type="ORF">PYM288_LOCUS22046</name>
</gene>
<evidence type="ECO:0000313" key="3">
    <source>
        <dbReference type="EMBL" id="CAF1147540.1"/>
    </source>
</evidence>
<dbReference type="EMBL" id="CAJNOH010000916">
    <property type="protein sequence ID" value="CAF1147540.1"/>
    <property type="molecule type" value="Genomic_DNA"/>
</dbReference>
<dbReference type="InterPro" id="IPR001227">
    <property type="entry name" value="Ac_transferase_dom_sf"/>
</dbReference>
<dbReference type="InterPro" id="IPR016039">
    <property type="entry name" value="Thiolase-like"/>
</dbReference>
<dbReference type="SMART" id="SM00827">
    <property type="entry name" value="PKS_AT"/>
    <property type="match status" value="1"/>
</dbReference>
<dbReference type="UniPathway" id="UPA00094"/>
<dbReference type="EMBL" id="CAJNOL010001570">
    <property type="protein sequence ID" value="CAF1383882.1"/>
    <property type="molecule type" value="Genomic_DNA"/>
</dbReference>
<dbReference type="Gene3D" id="3.40.47.10">
    <property type="match status" value="1"/>
</dbReference>
<dbReference type="InterPro" id="IPR016035">
    <property type="entry name" value="Acyl_Trfase/lysoPLipase"/>
</dbReference>
<evidence type="ECO:0000313" key="6">
    <source>
        <dbReference type="Proteomes" id="UP000663870"/>
    </source>
</evidence>
<dbReference type="SUPFAM" id="SSF52151">
    <property type="entry name" value="FabD/lysophospholipase-like"/>
    <property type="match status" value="1"/>
</dbReference>